<dbReference type="EMBL" id="JAXIOK010000004">
    <property type="protein sequence ID" value="KAK4774230.1"/>
    <property type="molecule type" value="Genomic_DNA"/>
</dbReference>
<dbReference type="InterPro" id="IPR051144">
    <property type="entry name" value="Formin_homology_domain"/>
</dbReference>
<sequence length="511" mass="57854">MALFRKLLYRKPPDGLLEICEKVYGLVLLVALFSLSHAVLVECELVKIDINCHVQGDIVVECIHLCEDMECEVMMFRIMFYTAFIRSNIMMLNRDEIDMLWDAKDLFPKEFRVELLFSEMDADASIVPSDLSCFGEKEGLPVEAFAKVKEMFNHLDWLDPVNDAALHMLQKINTSNIAPGDMRRKCRHGLQGFRSPKAIPKYQERSRSQSSSSCDYDNPLAQKTSPHGSMDASDSQSMMVFANSKQDPPKLVFENQTSLPASTTRNLLPDNDTLQGSLWAEAQTSDDATKAPEIDMLELENLFAASVPASDSGRMPGQHSSNARKQERVQLIDHRQAYNCEIMLSKVKVPLPELMGLVFALEESVLDIDQVENLIKFCPTKEEMELLKGYYGEKDKLGKCEQFFIELMQVPRAESKFRVFSFKMQFQSQVSDLRSSLNVVNSAAEKISDSLKLKRIMQTTLSLGNALNEGTARGSAIGFRLDSLLKLTDTRAMNNKMTLMHYLCKHFVAFK</sequence>
<accession>A0AAN7QST0</accession>
<feature type="compositionally biased region" description="Polar residues" evidence="3">
    <location>
        <begin position="221"/>
        <end position="235"/>
    </location>
</feature>
<dbReference type="Pfam" id="PF02181">
    <property type="entry name" value="FH2"/>
    <property type="match status" value="1"/>
</dbReference>
<dbReference type="AlphaFoldDB" id="A0AAN7QST0"/>
<dbReference type="Gene3D" id="2.60.40.1110">
    <property type="match status" value="1"/>
</dbReference>
<evidence type="ECO:0000259" key="5">
    <source>
        <dbReference type="PROSITE" id="PS51444"/>
    </source>
</evidence>
<gene>
    <name evidence="6" type="ORF">SAY87_029249</name>
</gene>
<evidence type="ECO:0000313" key="6">
    <source>
        <dbReference type="EMBL" id="KAK4774230.1"/>
    </source>
</evidence>
<feature type="domain" description="FH2" evidence="5">
    <location>
        <begin position="249"/>
        <end position="511"/>
    </location>
</feature>
<dbReference type="Gene3D" id="1.20.58.2220">
    <property type="entry name" value="Formin, FH2 domain"/>
    <property type="match status" value="1"/>
</dbReference>
<organism evidence="6 7">
    <name type="scientific">Trapa incisa</name>
    <dbReference type="NCBI Taxonomy" id="236973"/>
    <lineage>
        <taxon>Eukaryota</taxon>
        <taxon>Viridiplantae</taxon>
        <taxon>Streptophyta</taxon>
        <taxon>Embryophyta</taxon>
        <taxon>Tracheophyta</taxon>
        <taxon>Spermatophyta</taxon>
        <taxon>Magnoliopsida</taxon>
        <taxon>eudicotyledons</taxon>
        <taxon>Gunneridae</taxon>
        <taxon>Pentapetalae</taxon>
        <taxon>rosids</taxon>
        <taxon>malvids</taxon>
        <taxon>Myrtales</taxon>
        <taxon>Lythraceae</taxon>
        <taxon>Trapa</taxon>
    </lineage>
</organism>
<dbReference type="PROSITE" id="PS51444">
    <property type="entry name" value="FH2"/>
    <property type="match status" value="1"/>
</dbReference>
<dbReference type="SMART" id="SM01326">
    <property type="entry name" value="PTEN_C2"/>
    <property type="match status" value="1"/>
</dbReference>
<dbReference type="SUPFAM" id="SSF101447">
    <property type="entry name" value="Formin homology 2 domain (FH2 domain)"/>
    <property type="match status" value="1"/>
</dbReference>
<dbReference type="PROSITE" id="PS51182">
    <property type="entry name" value="C2_TENSIN"/>
    <property type="match status" value="1"/>
</dbReference>
<keyword evidence="2" id="KW-0904">Protein phosphatase</keyword>
<dbReference type="PANTHER" id="PTHR45733">
    <property type="entry name" value="FORMIN-J"/>
    <property type="match status" value="1"/>
</dbReference>
<reference evidence="6 7" key="1">
    <citation type="journal article" date="2023" name="Hortic Res">
        <title>Pangenome of water caltrop reveals structural variations and asymmetric subgenome divergence after allopolyploidization.</title>
        <authorList>
            <person name="Zhang X."/>
            <person name="Chen Y."/>
            <person name="Wang L."/>
            <person name="Yuan Y."/>
            <person name="Fang M."/>
            <person name="Shi L."/>
            <person name="Lu R."/>
            <person name="Comes H.P."/>
            <person name="Ma Y."/>
            <person name="Chen Y."/>
            <person name="Huang G."/>
            <person name="Zhou Y."/>
            <person name="Zheng Z."/>
            <person name="Qiu Y."/>
        </authorList>
    </citation>
    <scope>NUCLEOTIDE SEQUENCE [LARGE SCALE GENOMIC DNA]</scope>
    <source>
        <tissue evidence="6">Roots</tissue>
    </source>
</reference>
<dbReference type="InterPro" id="IPR014020">
    <property type="entry name" value="Tensin_C2-dom"/>
</dbReference>
<keyword evidence="2" id="KW-0378">Hydrolase</keyword>
<dbReference type="PANTHER" id="PTHR45733:SF20">
    <property type="entry name" value="FORMIN-LIKE PROTEIN 13"/>
    <property type="match status" value="1"/>
</dbReference>
<keyword evidence="7" id="KW-1185">Reference proteome</keyword>
<dbReference type="InterPro" id="IPR042201">
    <property type="entry name" value="FH2_Formin_sf"/>
</dbReference>
<dbReference type="InterPro" id="IPR015425">
    <property type="entry name" value="FH2_Formin"/>
</dbReference>
<proteinExistence type="inferred from homology"/>
<evidence type="ECO:0000256" key="1">
    <source>
        <dbReference type="ARBA" id="ARBA00006468"/>
    </source>
</evidence>
<feature type="region of interest" description="Disordered" evidence="3">
    <location>
        <begin position="197"/>
        <end position="235"/>
    </location>
</feature>
<dbReference type="Proteomes" id="UP001345219">
    <property type="component" value="Chromosome 22"/>
</dbReference>
<name>A0AAN7QST0_9MYRT</name>
<dbReference type="GO" id="GO:0004721">
    <property type="term" value="F:phosphoprotein phosphatase activity"/>
    <property type="evidence" value="ECO:0007669"/>
    <property type="project" value="UniProtKB-KW"/>
</dbReference>
<dbReference type="SUPFAM" id="SSF49562">
    <property type="entry name" value="C2 domain (Calcium/lipid-binding domain, CaLB)"/>
    <property type="match status" value="1"/>
</dbReference>
<protein>
    <recommendedName>
        <fullName evidence="8">Formin-like protein</fullName>
    </recommendedName>
</protein>
<comment type="caution">
    <text evidence="6">The sequence shown here is derived from an EMBL/GenBank/DDBJ whole genome shotgun (WGS) entry which is preliminary data.</text>
</comment>
<evidence type="ECO:0000313" key="7">
    <source>
        <dbReference type="Proteomes" id="UP001345219"/>
    </source>
</evidence>
<evidence type="ECO:0000259" key="4">
    <source>
        <dbReference type="PROSITE" id="PS51182"/>
    </source>
</evidence>
<dbReference type="Pfam" id="PF10409">
    <property type="entry name" value="PTEN_C2"/>
    <property type="match status" value="1"/>
</dbReference>
<dbReference type="InterPro" id="IPR035892">
    <property type="entry name" value="C2_domain_sf"/>
</dbReference>
<evidence type="ECO:0008006" key="8">
    <source>
        <dbReference type="Google" id="ProtNLM"/>
    </source>
</evidence>
<comment type="similarity">
    <text evidence="1">Belongs to the formin-like family. Class-II subfamily.</text>
</comment>
<evidence type="ECO:0000256" key="3">
    <source>
        <dbReference type="SAM" id="MobiDB-lite"/>
    </source>
</evidence>
<feature type="domain" description="C2 tensin-type" evidence="4">
    <location>
        <begin position="1"/>
        <end position="120"/>
    </location>
</feature>
<evidence type="ECO:0000256" key="2">
    <source>
        <dbReference type="ARBA" id="ARBA00022912"/>
    </source>
</evidence>